<evidence type="ECO:0008006" key="3">
    <source>
        <dbReference type="Google" id="ProtNLM"/>
    </source>
</evidence>
<comment type="caution">
    <text evidence="1">The sequence shown here is derived from an EMBL/GenBank/DDBJ whole genome shotgun (WGS) entry which is preliminary data.</text>
</comment>
<protein>
    <recommendedName>
        <fullName evidence="3">DUF2303 family protein</fullName>
    </recommendedName>
</protein>
<accession>A0A412VJI3</accession>
<proteinExistence type="predicted"/>
<sequence>MENEKLQVVLGQGVTKAELVVREVSEVNELEVKAPIRVDLSGTIGAPLEFLTKRLSEEDQINQKRCHVLVNRENLTIKLVICEDDQYKEGKVLGTLQKHPKFKEFGINDNAYAWDPNELGQFFKMNRAFFPDKSENMKLVTDLKNFEAKVNTTIEKQKADNGSFADNYSGVVTSNLPGAFKLRIPLFKGRPAEDLEVEFYASINGRSVKLYLMSPGACQALEDLRDKVIDEQLNAIREIAPEIAIIEQ</sequence>
<evidence type="ECO:0000313" key="2">
    <source>
        <dbReference type="Proteomes" id="UP000285379"/>
    </source>
</evidence>
<organism evidence="1 2">
    <name type="scientific">Phocaeicola vulgatus</name>
    <name type="common">Bacteroides vulgatus</name>
    <dbReference type="NCBI Taxonomy" id="821"/>
    <lineage>
        <taxon>Bacteria</taxon>
        <taxon>Pseudomonadati</taxon>
        <taxon>Bacteroidota</taxon>
        <taxon>Bacteroidia</taxon>
        <taxon>Bacteroidales</taxon>
        <taxon>Bacteroidaceae</taxon>
        <taxon>Phocaeicola</taxon>
    </lineage>
</organism>
<reference evidence="1 2" key="1">
    <citation type="submission" date="2018-08" db="EMBL/GenBank/DDBJ databases">
        <title>A genome reference for cultivated species of the human gut microbiota.</title>
        <authorList>
            <person name="Zou Y."/>
            <person name="Xue W."/>
            <person name="Luo G."/>
        </authorList>
    </citation>
    <scope>NUCLEOTIDE SEQUENCE [LARGE SCALE GENOMIC DNA]</scope>
    <source>
        <strain evidence="1 2">AF14-8</strain>
    </source>
</reference>
<dbReference type="EMBL" id="QRYT01000037">
    <property type="protein sequence ID" value="RGV06628.1"/>
    <property type="molecule type" value="Genomic_DNA"/>
</dbReference>
<dbReference type="AlphaFoldDB" id="A0A412VJI3"/>
<dbReference type="Proteomes" id="UP000285379">
    <property type="component" value="Unassembled WGS sequence"/>
</dbReference>
<dbReference type="RefSeq" id="WP_005778692.1">
    <property type="nucleotide sequence ID" value="NZ_QRYT01000037.1"/>
</dbReference>
<gene>
    <name evidence="1" type="ORF">DWW27_14850</name>
</gene>
<name>A0A412VJI3_PHOVU</name>
<evidence type="ECO:0000313" key="1">
    <source>
        <dbReference type="EMBL" id="RGV06628.1"/>
    </source>
</evidence>